<accession>A0ABD1Y615</accession>
<gene>
    <name evidence="1" type="ORF">R1flu_002404</name>
</gene>
<reference evidence="1 2" key="1">
    <citation type="submission" date="2024-09" db="EMBL/GenBank/DDBJ databases">
        <title>Chromosome-scale assembly of Riccia fluitans.</title>
        <authorList>
            <person name="Paukszto L."/>
            <person name="Sawicki J."/>
            <person name="Karawczyk K."/>
            <person name="Piernik-Szablinska J."/>
            <person name="Szczecinska M."/>
            <person name="Mazdziarz M."/>
        </authorList>
    </citation>
    <scope>NUCLEOTIDE SEQUENCE [LARGE SCALE GENOMIC DNA]</scope>
    <source>
        <strain evidence="1">Rf_01</strain>
        <tissue evidence="1">Aerial parts of the thallus</tissue>
    </source>
</reference>
<dbReference type="EMBL" id="JBHFFA010000006">
    <property type="protein sequence ID" value="KAL2622199.1"/>
    <property type="molecule type" value="Genomic_DNA"/>
</dbReference>
<organism evidence="1 2">
    <name type="scientific">Riccia fluitans</name>
    <dbReference type="NCBI Taxonomy" id="41844"/>
    <lineage>
        <taxon>Eukaryota</taxon>
        <taxon>Viridiplantae</taxon>
        <taxon>Streptophyta</taxon>
        <taxon>Embryophyta</taxon>
        <taxon>Marchantiophyta</taxon>
        <taxon>Marchantiopsida</taxon>
        <taxon>Marchantiidae</taxon>
        <taxon>Marchantiales</taxon>
        <taxon>Ricciaceae</taxon>
        <taxon>Riccia</taxon>
    </lineage>
</organism>
<evidence type="ECO:0000313" key="1">
    <source>
        <dbReference type="EMBL" id="KAL2622199.1"/>
    </source>
</evidence>
<evidence type="ECO:0000313" key="2">
    <source>
        <dbReference type="Proteomes" id="UP001605036"/>
    </source>
</evidence>
<dbReference type="Proteomes" id="UP001605036">
    <property type="component" value="Unassembled WGS sequence"/>
</dbReference>
<dbReference type="AlphaFoldDB" id="A0ABD1Y615"/>
<sequence length="109" mass="12424">MQLQLDQNISSKHPPRPEVKTFGAFFQHRTVFSVSTNHVCQSDFLYESRQKTHEPLIPTSNKQSWDSTWKTGREEVSKSSSVVEDFEVTCNTLGPEISSPISVRILTKI</sequence>
<protein>
    <submittedName>
        <fullName evidence="1">Uncharacterized protein</fullName>
    </submittedName>
</protein>
<comment type="caution">
    <text evidence="1">The sequence shown here is derived from an EMBL/GenBank/DDBJ whole genome shotgun (WGS) entry which is preliminary data.</text>
</comment>
<name>A0ABD1Y615_9MARC</name>
<proteinExistence type="predicted"/>
<keyword evidence="2" id="KW-1185">Reference proteome</keyword>